<dbReference type="InterPro" id="IPR020615">
    <property type="entry name" value="Thiolase_acyl_enz_int_AS"/>
</dbReference>
<evidence type="ECO:0000259" key="9">
    <source>
        <dbReference type="Pfam" id="PF02803"/>
    </source>
</evidence>
<dbReference type="PANTHER" id="PTHR43853">
    <property type="entry name" value="3-KETOACYL-COA THIOLASE, PEROXISOMAL"/>
    <property type="match status" value="1"/>
</dbReference>
<dbReference type="PROSITE" id="PS00099">
    <property type="entry name" value="THIOLASE_3"/>
    <property type="match status" value="1"/>
</dbReference>
<evidence type="ECO:0000256" key="7">
    <source>
        <dbReference type="RuleBase" id="RU003557"/>
    </source>
</evidence>
<dbReference type="InterPro" id="IPR002155">
    <property type="entry name" value="Thiolase"/>
</dbReference>
<dbReference type="InterPro" id="IPR020617">
    <property type="entry name" value="Thiolase_C"/>
</dbReference>
<dbReference type="PANTHER" id="PTHR43853:SF2">
    <property type="entry name" value="3-OXOADIPYL-COA_3-OXO-5,6-DEHYDROSUBERYL-COA THIOLASE"/>
    <property type="match status" value="1"/>
</dbReference>
<gene>
    <name evidence="10" type="ORF">IAG42_04995</name>
</gene>
<dbReference type="PROSITE" id="PS00737">
    <property type="entry name" value="THIOLASE_2"/>
    <property type="match status" value="1"/>
</dbReference>
<dbReference type="PROSITE" id="PS00098">
    <property type="entry name" value="THIOLASE_1"/>
    <property type="match status" value="1"/>
</dbReference>
<dbReference type="Proteomes" id="UP000516428">
    <property type="component" value="Chromosome"/>
</dbReference>
<keyword evidence="4 7" id="KW-0012">Acyltransferase</keyword>
<evidence type="ECO:0000256" key="4">
    <source>
        <dbReference type="ARBA" id="ARBA00023315"/>
    </source>
</evidence>
<reference evidence="10 11" key="1">
    <citation type="submission" date="2020-09" db="EMBL/GenBank/DDBJ databases">
        <title>A novel species.</title>
        <authorList>
            <person name="Gao J."/>
        </authorList>
    </citation>
    <scope>NUCLEOTIDE SEQUENCE [LARGE SCALE GENOMIC DNA]</scope>
    <source>
        <strain evidence="10 11">CRXT-Y-14</strain>
    </source>
</reference>
<evidence type="ECO:0000256" key="6">
    <source>
        <dbReference type="PIRSR" id="PIRSR000429-1"/>
    </source>
</evidence>
<feature type="domain" description="Thiolase N-terminal" evidence="8">
    <location>
        <begin position="7"/>
        <end position="265"/>
    </location>
</feature>
<evidence type="ECO:0000259" key="8">
    <source>
        <dbReference type="Pfam" id="PF00108"/>
    </source>
</evidence>
<evidence type="ECO:0000256" key="5">
    <source>
        <dbReference type="ARBA" id="ARBA00024073"/>
    </source>
</evidence>
<dbReference type="CDD" id="cd00751">
    <property type="entry name" value="thiolase"/>
    <property type="match status" value="1"/>
</dbReference>
<dbReference type="InterPro" id="IPR020613">
    <property type="entry name" value="Thiolase_CS"/>
</dbReference>
<dbReference type="KEGG" id="sxn:IAG42_04995"/>
<dbReference type="FunFam" id="3.40.47.10:FF:000010">
    <property type="entry name" value="Acetyl-CoA acetyltransferase (Thiolase)"/>
    <property type="match status" value="1"/>
</dbReference>
<dbReference type="InterPro" id="IPR016039">
    <property type="entry name" value="Thiolase-like"/>
</dbReference>
<dbReference type="InterPro" id="IPR050215">
    <property type="entry name" value="Thiolase-like_sf_Thiolase"/>
</dbReference>
<organism evidence="10 11">
    <name type="scientific">Streptomyces xanthii</name>
    <dbReference type="NCBI Taxonomy" id="2768069"/>
    <lineage>
        <taxon>Bacteria</taxon>
        <taxon>Bacillati</taxon>
        <taxon>Actinomycetota</taxon>
        <taxon>Actinomycetes</taxon>
        <taxon>Kitasatosporales</taxon>
        <taxon>Streptomycetaceae</taxon>
        <taxon>Streptomyces</taxon>
    </lineage>
</organism>
<dbReference type="GO" id="GO:0003988">
    <property type="term" value="F:acetyl-CoA C-acyltransferase activity"/>
    <property type="evidence" value="ECO:0007669"/>
    <property type="project" value="UniProtKB-EC"/>
</dbReference>
<dbReference type="PIRSF" id="PIRSF000429">
    <property type="entry name" value="Ac-CoA_Ac_transf"/>
    <property type="match status" value="1"/>
</dbReference>
<keyword evidence="3 7" id="KW-0808">Transferase</keyword>
<evidence type="ECO:0000313" key="10">
    <source>
        <dbReference type="EMBL" id="QNS03043.1"/>
    </source>
</evidence>
<dbReference type="SUPFAM" id="SSF53901">
    <property type="entry name" value="Thiolase-like"/>
    <property type="match status" value="2"/>
</dbReference>
<dbReference type="GO" id="GO:0010124">
    <property type="term" value="P:phenylacetate catabolic process"/>
    <property type="evidence" value="ECO:0007669"/>
    <property type="project" value="TreeGrafter"/>
</dbReference>
<evidence type="ECO:0000256" key="2">
    <source>
        <dbReference type="ARBA" id="ARBA00010982"/>
    </source>
</evidence>
<dbReference type="AlphaFoldDB" id="A0A7H1B2T8"/>
<dbReference type="Gene3D" id="3.40.47.10">
    <property type="match status" value="1"/>
</dbReference>
<evidence type="ECO:0000313" key="11">
    <source>
        <dbReference type="Proteomes" id="UP000516428"/>
    </source>
</evidence>
<evidence type="ECO:0000256" key="1">
    <source>
        <dbReference type="ARBA" id="ARBA00005189"/>
    </source>
</evidence>
<feature type="domain" description="Thiolase C-terminal" evidence="9">
    <location>
        <begin position="274"/>
        <end position="394"/>
    </location>
</feature>
<dbReference type="InterPro" id="IPR020616">
    <property type="entry name" value="Thiolase_N"/>
</dbReference>
<dbReference type="EMBL" id="CP061281">
    <property type="protein sequence ID" value="QNS03043.1"/>
    <property type="molecule type" value="Genomic_DNA"/>
</dbReference>
<dbReference type="Pfam" id="PF02803">
    <property type="entry name" value="Thiolase_C"/>
    <property type="match status" value="1"/>
</dbReference>
<dbReference type="GO" id="GO:0005737">
    <property type="term" value="C:cytoplasm"/>
    <property type="evidence" value="ECO:0007669"/>
    <property type="project" value="UniProtKB-ARBA"/>
</dbReference>
<dbReference type="NCBIfam" id="TIGR01930">
    <property type="entry name" value="AcCoA-C-Actrans"/>
    <property type="match status" value="1"/>
</dbReference>
<comment type="similarity">
    <text evidence="2 7">Belongs to the thiolase-like superfamily. Thiolase family.</text>
</comment>
<protein>
    <recommendedName>
        <fullName evidence="5">acetyl-CoA C-acyltransferase</fullName>
        <ecNumber evidence="5">2.3.1.16</ecNumber>
    </recommendedName>
</protein>
<comment type="pathway">
    <text evidence="1">Lipid metabolism.</text>
</comment>
<dbReference type="Pfam" id="PF00108">
    <property type="entry name" value="Thiolase_N"/>
    <property type="match status" value="1"/>
</dbReference>
<dbReference type="InterPro" id="IPR020610">
    <property type="entry name" value="Thiolase_AS"/>
</dbReference>
<accession>A0A7H1B2T8</accession>
<dbReference type="RefSeq" id="WP_188335798.1">
    <property type="nucleotide sequence ID" value="NZ_CP061281.1"/>
</dbReference>
<feature type="active site" description="Proton acceptor" evidence="6">
    <location>
        <position position="381"/>
    </location>
</feature>
<feature type="active site" description="Acyl-thioester intermediate" evidence="6">
    <location>
        <position position="90"/>
    </location>
</feature>
<feature type="active site" description="Proton acceptor" evidence="6">
    <location>
        <position position="351"/>
    </location>
</feature>
<proteinExistence type="inferred from homology"/>
<dbReference type="GO" id="GO:0006635">
    <property type="term" value="P:fatty acid beta-oxidation"/>
    <property type="evidence" value="ECO:0007669"/>
    <property type="project" value="TreeGrafter"/>
</dbReference>
<dbReference type="EC" id="2.3.1.16" evidence="5"/>
<keyword evidence="11" id="KW-1185">Reference proteome</keyword>
<sequence length="395" mass="40871">MRPVHFAAARRTPIGKLRGSLSTVRPDDLAATVIRGLIDDVPALDPARIDDVYWGAANQAGEDNRNIARMAALLAGLPETVPGATVNRLCASGLEAVTTAARTIAAGEADIVLAGGSESMSRAPFVLPRPDDALPHSMQTYDTRLGWRLVNPKMKDLHGVLAMGETAEEVAERYGVSREAQDAFALRSHQRAAAARKDGLFDAEILPVTRPDGVVVDADECIRPDTSLDKLGGLKPVFRKGGSVTAGNASPMNDGAAGLLLVSEQALNDLGLESLGRYVAGASAGVHPDVMGIGPVPATQKALARVGWGIGDVQEAEFNEAFAAQALACVDALGIDPGLVNPTGGAIALGHPLGCSGARILTTLLHRLRRTGAGRGLATMCVGVGQGSAVLVERG</sequence>
<evidence type="ECO:0000256" key="3">
    <source>
        <dbReference type="ARBA" id="ARBA00022679"/>
    </source>
</evidence>
<name>A0A7H1B2T8_9ACTN</name>